<keyword evidence="1" id="KW-0812">Transmembrane</keyword>
<feature type="transmembrane region" description="Helical" evidence="1">
    <location>
        <begin position="12"/>
        <end position="30"/>
    </location>
</feature>
<feature type="transmembrane region" description="Helical" evidence="1">
    <location>
        <begin position="68"/>
        <end position="89"/>
    </location>
</feature>
<keyword evidence="1" id="KW-1133">Transmembrane helix</keyword>
<dbReference type="AlphaFoldDB" id="A0A832G6W1"/>
<dbReference type="EMBL" id="DSVI01000010">
    <property type="protein sequence ID" value="HGT48011.1"/>
    <property type="molecule type" value="Genomic_DNA"/>
</dbReference>
<evidence type="ECO:0000256" key="1">
    <source>
        <dbReference type="SAM" id="Phobius"/>
    </source>
</evidence>
<proteinExistence type="predicted"/>
<name>A0A832G6W1_9BACT</name>
<feature type="transmembrane region" description="Helical" evidence="1">
    <location>
        <begin position="134"/>
        <end position="155"/>
    </location>
</feature>
<accession>A0A832G6W1</accession>
<feature type="transmembrane region" description="Helical" evidence="1">
    <location>
        <begin position="268"/>
        <end position="290"/>
    </location>
</feature>
<dbReference type="Pfam" id="PF05982">
    <property type="entry name" value="Sbt_1"/>
    <property type="match status" value="1"/>
</dbReference>
<feature type="transmembrane region" description="Helical" evidence="1">
    <location>
        <begin position="205"/>
        <end position="224"/>
    </location>
</feature>
<feature type="transmembrane region" description="Helical" evidence="1">
    <location>
        <begin position="297"/>
        <end position="321"/>
    </location>
</feature>
<feature type="transmembrane region" description="Helical" evidence="1">
    <location>
        <begin position="101"/>
        <end position="122"/>
    </location>
</feature>
<comment type="caution">
    <text evidence="2">The sequence shown here is derived from an EMBL/GenBank/DDBJ whole genome shotgun (WGS) entry which is preliminary data.</text>
</comment>
<reference evidence="2" key="1">
    <citation type="journal article" date="2020" name="mSystems">
        <title>Genome- and Community-Level Interaction Insights into Carbon Utilization and Element Cycling Functions of Hydrothermarchaeota in Hydrothermal Sediment.</title>
        <authorList>
            <person name="Zhou Z."/>
            <person name="Liu Y."/>
            <person name="Xu W."/>
            <person name="Pan J."/>
            <person name="Luo Z.H."/>
            <person name="Li M."/>
        </authorList>
    </citation>
    <scope>NUCLEOTIDE SEQUENCE [LARGE SCALE GENOMIC DNA]</scope>
    <source>
        <strain evidence="2">SpSt-500</strain>
    </source>
</reference>
<dbReference type="PANTHER" id="PTHR40400:SF1">
    <property type="entry name" value="SLR1512 PROTEIN"/>
    <property type="match status" value="1"/>
</dbReference>
<keyword evidence="1" id="KW-0472">Membrane</keyword>
<feature type="transmembrane region" description="Helical" evidence="1">
    <location>
        <begin position="236"/>
        <end position="256"/>
    </location>
</feature>
<feature type="transmembrane region" description="Helical" evidence="1">
    <location>
        <begin position="175"/>
        <end position="193"/>
    </location>
</feature>
<organism evidence="2">
    <name type="scientific">Ignavibacterium album</name>
    <dbReference type="NCBI Taxonomy" id="591197"/>
    <lineage>
        <taxon>Bacteria</taxon>
        <taxon>Pseudomonadati</taxon>
        <taxon>Ignavibacteriota</taxon>
        <taxon>Ignavibacteria</taxon>
        <taxon>Ignavibacteriales</taxon>
        <taxon>Ignavibacteriaceae</taxon>
        <taxon>Ignavibacterium</taxon>
    </lineage>
</organism>
<sequence length="326" mass="35458">MEFISDALTNFTSPMILFFVLGFIATILKSDIEIPDVITKTLAIYFMIAIGLKGGFEISKSGINENLYSSLINSLLIGLIVPLIAFLILKYIGRFDSTNAGAIAAHYGSVSVVTFVTAISFLNGKSEPYSGYMVGMMALMESPAIFVSLFLVRIFNSEKIASLKSNMVDLLKESLFNASIVLLFGSLLIGLAVGEKGINTVKPFFIDPFNGVLTLFLLDMGMIAGKRISEFKAVGLFLFFFAIIMPLISALVTTVLTQLFGFSIGDSLLFTVLAASASYIAAPAAVRIALPQANPAYYITMSLAITFPFNIMLGIPLYYYIINLFR</sequence>
<gene>
    <name evidence="2" type="ORF">ENS56_08250</name>
</gene>
<protein>
    <submittedName>
        <fullName evidence="2">Sodium-dependent bicarbonate transport family permease</fullName>
    </submittedName>
</protein>
<dbReference type="InterPro" id="IPR010293">
    <property type="entry name" value="Sbt_1"/>
</dbReference>
<dbReference type="PANTHER" id="PTHR40400">
    <property type="entry name" value="SLR1512 PROTEIN"/>
    <property type="match status" value="1"/>
</dbReference>
<evidence type="ECO:0000313" key="2">
    <source>
        <dbReference type="EMBL" id="HGT48011.1"/>
    </source>
</evidence>